<feature type="transmembrane region" description="Helical" evidence="5">
    <location>
        <begin position="106"/>
        <end position="124"/>
    </location>
</feature>
<evidence type="ECO:0000256" key="3">
    <source>
        <dbReference type="ARBA" id="ARBA00022989"/>
    </source>
</evidence>
<reference evidence="6" key="1">
    <citation type="submission" date="2025-08" db="UniProtKB">
        <authorList>
            <consortium name="Ensembl"/>
        </authorList>
    </citation>
    <scope>IDENTIFICATION</scope>
</reference>
<dbReference type="Pfam" id="PF07690">
    <property type="entry name" value="MFS_1"/>
    <property type="match status" value="1"/>
</dbReference>
<protein>
    <submittedName>
        <fullName evidence="6">Solute carrier family 22 member 13-like</fullName>
    </submittedName>
</protein>
<feature type="transmembrane region" description="Helical" evidence="5">
    <location>
        <begin position="197"/>
        <end position="218"/>
    </location>
</feature>
<dbReference type="InterPro" id="IPR036259">
    <property type="entry name" value="MFS_trans_sf"/>
</dbReference>
<evidence type="ECO:0000256" key="2">
    <source>
        <dbReference type="ARBA" id="ARBA00022692"/>
    </source>
</evidence>
<accession>A0A7N8YP16</accession>
<proteinExistence type="predicted"/>
<keyword evidence="4 5" id="KW-0472">Membrane</keyword>
<evidence type="ECO:0000256" key="5">
    <source>
        <dbReference type="SAM" id="Phobius"/>
    </source>
</evidence>
<name>A0A7N8YP16_9TELE</name>
<dbReference type="GO" id="GO:0016020">
    <property type="term" value="C:membrane"/>
    <property type="evidence" value="ECO:0007669"/>
    <property type="project" value="UniProtKB-SubCell"/>
</dbReference>
<dbReference type="Gene3D" id="1.20.1250.20">
    <property type="entry name" value="MFS general substrate transporter like domains"/>
    <property type="match status" value="2"/>
</dbReference>
<feature type="transmembrane region" description="Helical" evidence="5">
    <location>
        <begin position="165"/>
        <end position="185"/>
    </location>
</feature>
<evidence type="ECO:0000256" key="1">
    <source>
        <dbReference type="ARBA" id="ARBA00004141"/>
    </source>
</evidence>
<feature type="transmembrane region" description="Helical" evidence="5">
    <location>
        <begin position="130"/>
        <end position="153"/>
    </location>
</feature>
<organism evidence="6 7">
    <name type="scientific">Mastacembelus armatus</name>
    <name type="common">zig-zag eel</name>
    <dbReference type="NCBI Taxonomy" id="205130"/>
    <lineage>
        <taxon>Eukaryota</taxon>
        <taxon>Metazoa</taxon>
        <taxon>Chordata</taxon>
        <taxon>Craniata</taxon>
        <taxon>Vertebrata</taxon>
        <taxon>Euteleostomi</taxon>
        <taxon>Actinopterygii</taxon>
        <taxon>Neopterygii</taxon>
        <taxon>Teleostei</taxon>
        <taxon>Neoteleostei</taxon>
        <taxon>Acanthomorphata</taxon>
        <taxon>Anabantaria</taxon>
        <taxon>Synbranchiformes</taxon>
        <taxon>Mastacembelidae</taxon>
        <taxon>Mastacembelus</taxon>
    </lineage>
</organism>
<dbReference type="AlphaFoldDB" id="A0A7N8YP16"/>
<evidence type="ECO:0000313" key="7">
    <source>
        <dbReference type="Proteomes" id="UP000261640"/>
    </source>
</evidence>
<comment type="subcellular location">
    <subcellularLocation>
        <location evidence="1">Membrane</location>
        <topology evidence="1">Multi-pass membrane protein</topology>
    </subcellularLocation>
</comment>
<dbReference type="GO" id="GO:0022857">
    <property type="term" value="F:transmembrane transporter activity"/>
    <property type="evidence" value="ECO:0007669"/>
    <property type="project" value="InterPro"/>
</dbReference>
<keyword evidence="2 5" id="KW-0812">Transmembrane</keyword>
<feature type="transmembrane region" description="Helical" evidence="5">
    <location>
        <begin position="258"/>
        <end position="277"/>
    </location>
</feature>
<dbReference type="Proteomes" id="UP000261640">
    <property type="component" value="Unplaced"/>
</dbReference>
<dbReference type="GeneTree" id="ENSGT00940000154607"/>
<feature type="transmembrane region" description="Helical" evidence="5">
    <location>
        <begin position="75"/>
        <end position="94"/>
    </location>
</feature>
<dbReference type="Ensembl" id="ENSMAMT00000046158.1">
    <property type="protein sequence ID" value="ENSMAMP00000066120.1"/>
    <property type="gene ID" value="ENSMAMG00000022563.2"/>
</dbReference>
<feature type="transmembrane region" description="Helical" evidence="5">
    <location>
        <begin position="342"/>
        <end position="366"/>
    </location>
</feature>
<keyword evidence="3 5" id="KW-1133">Transmembrane helix</keyword>
<evidence type="ECO:0000313" key="6">
    <source>
        <dbReference type="Ensembl" id="ENSMAMP00000066120.1"/>
    </source>
</evidence>
<feature type="transmembrane region" description="Helical" evidence="5">
    <location>
        <begin position="283"/>
        <end position="306"/>
    </location>
</feature>
<dbReference type="InterPro" id="IPR011701">
    <property type="entry name" value="MFS"/>
</dbReference>
<feature type="transmembrane region" description="Helical" evidence="5">
    <location>
        <begin position="12"/>
        <end position="33"/>
    </location>
</feature>
<reference evidence="6" key="2">
    <citation type="submission" date="2025-09" db="UniProtKB">
        <authorList>
            <consortium name="Ensembl"/>
        </authorList>
    </citation>
    <scope>IDENTIFICATION</scope>
</reference>
<dbReference type="SUPFAM" id="SSF103473">
    <property type="entry name" value="MFS general substrate transporter"/>
    <property type="match status" value="1"/>
</dbReference>
<keyword evidence="7" id="KW-1185">Reference proteome</keyword>
<sequence length="407" mass="44554">MSPLQLSVYWRLSLIFIFTSFLFFLDIFTAAIVTATCRHGNTSHGTLVPNSGTNQSWPERTKRGNQDSVCSWTDWLSYGQTLFMVGLLLGSLFGGAICDRFGKRPVLLLGVCMHTMCGLVPAVLPQPLLFLAVRCLTGICCCFINICSFSLAVEWTRPAARLWSSALLPFCFSLGMMGGAPLAWLSPTWRQLHLSLSLPQLICLPLFFVATALTYYGICMNIGSFGVGVYSAQFFSGITETPCLLVPLVRLGRRPMSMLSLFLSGAACFLSFLLSRYNCEPVLVMSLALLGKLCIGAAIFISILYSIELFPTVVRQRCLSLVNLCYRIGSLVNTFVSPNPNGAISLAAMVIYSSGPIIGCGLCVLLPETSGVTLPDSIEDCDRQPRPRPLRIIVKLKDTLKLKDCCQ</sequence>
<evidence type="ECO:0000256" key="4">
    <source>
        <dbReference type="ARBA" id="ARBA00023136"/>
    </source>
</evidence>
<dbReference type="PANTHER" id="PTHR24064">
    <property type="entry name" value="SOLUTE CARRIER FAMILY 22 MEMBER"/>
    <property type="match status" value="1"/>
</dbReference>